<accession>A0A9X1QNA6</accession>
<dbReference type="EMBL" id="JAKGSI010000002">
    <property type="protein sequence ID" value="MCF4006522.1"/>
    <property type="molecule type" value="Genomic_DNA"/>
</dbReference>
<evidence type="ECO:0008006" key="3">
    <source>
        <dbReference type="Google" id="ProtNLM"/>
    </source>
</evidence>
<dbReference type="SUPFAM" id="SSF140478">
    <property type="entry name" value="LemA-like"/>
    <property type="match status" value="1"/>
</dbReference>
<dbReference type="InterPro" id="IPR023353">
    <property type="entry name" value="LemA-like_dom_sf"/>
</dbReference>
<keyword evidence="2" id="KW-1185">Reference proteome</keyword>
<dbReference type="AlphaFoldDB" id="A0A9X1QNA6"/>
<reference evidence="1" key="1">
    <citation type="submission" date="2022-01" db="EMBL/GenBank/DDBJ databases">
        <title>Corynebacterium sp. nov isolated from isolated from the feces of the greater white-fronted geese (Anser albifrons) at Poyang Lake, PR China.</title>
        <authorList>
            <person name="Liu Q."/>
        </authorList>
    </citation>
    <scope>NUCLEOTIDE SEQUENCE</scope>
    <source>
        <strain evidence="1">JCM 32435</strain>
    </source>
</reference>
<evidence type="ECO:0000313" key="2">
    <source>
        <dbReference type="Proteomes" id="UP001139336"/>
    </source>
</evidence>
<dbReference type="Proteomes" id="UP001139336">
    <property type="component" value="Unassembled WGS sequence"/>
</dbReference>
<organism evidence="1 2">
    <name type="scientific">Corynebacterium uropygiale</name>
    <dbReference type="NCBI Taxonomy" id="1775911"/>
    <lineage>
        <taxon>Bacteria</taxon>
        <taxon>Bacillati</taxon>
        <taxon>Actinomycetota</taxon>
        <taxon>Actinomycetes</taxon>
        <taxon>Mycobacteriales</taxon>
        <taxon>Corynebacteriaceae</taxon>
        <taxon>Corynebacterium</taxon>
    </lineage>
</organism>
<gene>
    <name evidence="1" type="ORF">L1O03_04935</name>
</gene>
<comment type="caution">
    <text evidence="1">The sequence shown here is derived from an EMBL/GenBank/DDBJ whole genome shotgun (WGS) entry which is preliminary data.</text>
</comment>
<evidence type="ECO:0000313" key="1">
    <source>
        <dbReference type="EMBL" id="MCF4006522.1"/>
    </source>
</evidence>
<sequence>MTLTVFLWVLVAVLITAGLSWAYMVAQRLNRLHIRTDSARAQLQAALDRRAAVCAALYPDVRELAAHTEAIPLTPERFEDRARQEAELSRAIAKAHEEYSPQIVDANARLQLAHRFYNDAVRSTRQLRTRPLVRALRLGGTAALPEYFEFVEDTVLDERPQ</sequence>
<proteinExistence type="predicted"/>
<protein>
    <recommendedName>
        <fullName evidence="3">LemA family protein</fullName>
    </recommendedName>
</protein>
<name>A0A9X1QNA6_9CORY</name>